<evidence type="ECO:0000313" key="10">
    <source>
        <dbReference type="EMBL" id="OMH41151.1"/>
    </source>
</evidence>
<dbReference type="SUPFAM" id="SSF51161">
    <property type="entry name" value="Trimeric LpxA-like enzymes"/>
    <property type="match status" value="1"/>
</dbReference>
<dbReference type="GO" id="GO:0016020">
    <property type="term" value="C:membrane"/>
    <property type="evidence" value="ECO:0007669"/>
    <property type="project" value="GOC"/>
</dbReference>
<comment type="subcellular location">
    <subcellularLocation>
        <location evidence="8">Cytoplasm</location>
    </subcellularLocation>
</comment>
<dbReference type="InterPro" id="IPR018357">
    <property type="entry name" value="Hexapep_transf_CS"/>
</dbReference>
<dbReference type="EMBL" id="MOEN01000003">
    <property type="protein sequence ID" value="OMH41151.1"/>
    <property type="molecule type" value="Genomic_DNA"/>
</dbReference>
<comment type="similarity">
    <text evidence="8">Belongs to the transferase hexapeptide repeat family. LpxA subfamily.</text>
</comment>
<dbReference type="GO" id="GO:0009245">
    <property type="term" value="P:lipid A biosynthetic process"/>
    <property type="evidence" value="ECO:0007669"/>
    <property type="project" value="UniProtKB-UniRule"/>
</dbReference>
<comment type="caution">
    <text evidence="10">The sequence shown here is derived from an EMBL/GenBank/DDBJ whole genome shotgun (WGS) entry which is preliminary data.</text>
</comment>
<proteinExistence type="inferred from homology"/>
<comment type="function">
    <text evidence="8">Involved in the biosynthesis of lipid A, a phosphorylated glycolipid that anchors the lipopolysaccharide to the outer membrane of the cell.</text>
</comment>
<keyword evidence="5 8" id="KW-0677">Repeat</keyword>
<sequence length="259" mass="27892">MSVKIHKLAVVEKGAELDEGVEIGPFSYIGGEVKIGKGTVVKQGAVIEGKTIIGESCTIYSATIGVPPQDLKYKGEPSEVIIGNRTVIREYVTIHRGTEGGGMVTKVGEDCLIMAYSHIAHDCKLGNHVILANVATLAGHVEVDDYAIIGGMTGVHQFVRIGKHAMVGGASAVGRDVPPFTVAIGNRAKLEGINIIGLKRRGFSRETIRALTTAFEMLFKTDEPLKVSMEKVRDEFGDLPEIEEMLKFIEESKRGICTA</sequence>
<evidence type="ECO:0000256" key="8">
    <source>
        <dbReference type="HAMAP-Rule" id="MF_00387"/>
    </source>
</evidence>
<dbReference type="HAMAP" id="MF_00387">
    <property type="entry name" value="LpxA"/>
    <property type="match status" value="1"/>
</dbReference>
<dbReference type="InterPro" id="IPR001451">
    <property type="entry name" value="Hexapep"/>
</dbReference>
<reference evidence="10 11" key="1">
    <citation type="submission" date="2016-10" db="EMBL/GenBank/DDBJ databases">
        <title>Genome sequence of a sulfur-reducing bacterium Desulfurobacterium indicum K6013.</title>
        <authorList>
            <person name="Cao J."/>
            <person name="Shao Z."/>
            <person name="Alain K."/>
            <person name="Jebbar M."/>
        </authorList>
    </citation>
    <scope>NUCLEOTIDE SEQUENCE [LARGE SCALE GENOMIC DNA]</scope>
    <source>
        <strain evidence="10 11">K6013</strain>
    </source>
</reference>
<dbReference type="GO" id="GO:0008780">
    <property type="term" value="F:acyl-[acyl-carrier-protein]-UDP-N-acetylglucosamine O-acyltransferase activity"/>
    <property type="evidence" value="ECO:0007669"/>
    <property type="project" value="UniProtKB-UniRule"/>
</dbReference>
<dbReference type="InterPro" id="IPR029098">
    <property type="entry name" value="Acetyltransf_C"/>
</dbReference>
<accession>A0A1R1MMV3</accession>
<evidence type="ECO:0000259" key="9">
    <source>
        <dbReference type="Pfam" id="PF13720"/>
    </source>
</evidence>
<dbReference type="Pfam" id="PF00132">
    <property type="entry name" value="Hexapep"/>
    <property type="match status" value="1"/>
</dbReference>
<dbReference type="AlphaFoldDB" id="A0A1R1MMV3"/>
<dbReference type="EC" id="2.3.1.129" evidence="8"/>
<dbReference type="Pfam" id="PF13720">
    <property type="entry name" value="Acetyltransf_11"/>
    <property type="match status" value="1"/>
</dbReference>
<dbReference type="InterPro" id="IPR037157">
    <property type="entry name" value="Acetyltransf_C_sf"/>
</dbReference>
<feature type="domain" description="UDP N-acetylglucosamine O-acyltransferase C-terminal" evidence="9">
    <location>
        <begin position="176"/>
        <end position="257"/>
    </location>
</feature>
<comment type="pathway">
    <text evidence="8">Glycolipid biosynthesis; lipid IV(A) biosynthesis; lipid IV(A) from (3R)-3-hydroxytetradecanoyl-[acyl-carrier-protein] and UDP-N-acetyl-alpha-D-glucosamine: step 1/6.</text>
</comment>
<dbReference type="PROSITE" id="PS00101">
    <property type="entry name" value="HEXAPEP_TRANSFERASES"/>
    <property type="match status" value="1"/>
</dbReference>
<dbReference type="InterPro" id="IPR011004">
    <property type="entry name" value="Trimer_LpxA-like_sf"/>
</dbReference>
<comment type="subunit">
    <text evidence="8">Homotrimer.</text>
</comment>
<dbReference type="InterPro" id="IPR010137">
    <property type="entry name" value="Lipid_A_LpxA"/>
</dbReference>
<dbReference type="STRING" id="1914305.BLW93_01290"/>
<dbReference type="UniPathway" id="UPA00359">
    <property type="reaction ID" value="UER00477"/>
</dbReference>
<evidence type="ECO:0000256" key="7">
    <source>
        <dbReference type="ARBA" id="ARBA00023315"/>
    </source>
</evidence>
<keyword evidence="6 8" id="KW-0443">Lipid metabolism</keyword>
<dbReference type="NCBIfam" id="TIGR01852">
    <property type="entry name" value="lipid_A_lpxA"/>
    <property type="match status" value="1"/>
</dbReference>
<dbReference type="PIRSF" id="PIRSF000456">
    <property type="entry name" value="UDP-GlcNAc_acltr"/>
    <property type="match status" value="1"/>
</dbReference>
<dbReference type="PANTHER" id="PTHR43480">
    <property type="entry name" value="ACYL-[ACYL-CARRIER-PROTEIN]--UDP-N-ACETYLGLUCOSAMINE O-ACYLTRANSFERASE"/>
    <property type="match status" value="1"/>
</dbReference>
<dbReference type="Proteomes" id="UP000187408">
    <property type="component" value="Unassembled WGS sequence"/>
</dbReference>
<dbReference type="Gene3D" id="1.20.1180.10">
    <property type="entry name" value="Udp N-acetylglucosamine O-acyltransferase, C-terminal domain"/>
    <property type="match status" value="1"/>
</dbReference>
<dbReference type="PANTHER" id="PTHR43480:SF1">
    <property type="entry name" value="ACYL-[ACYL-CARRIER-PROTEIN]--UDP-N-ACETYLGLUCOSAMINE O-ACYLTRANSFERASE, MITOCHONDRIAL-RELATED"/>
    <property type="match status" value="1"/>
</dbReference>
<evidence type="ECO:0000313" key="11">
    <source>
        <dbReference type="Proteomes" id="UP000187408"/>
    </source>
</evidence>
<evidence type="ECO:0000256" key="2">
    <source>
        <dbReference type="ARBA" id="ARBA00022516"/>
    </source>
</evidence>
<keyword evidence="11" id="KW-1185">Reference proteome</keyword>
<protein>
    <recommendedName>
        <fullName evidence="8">Acyl-[acyl-carrier-protein]--UDP-N-acetylglucosamine O-acyltransferase</fullName>
        <shortName evidence="8">UDP-N-acetylglucosamine acyltransferase</shortName>
        <ecNumber evidence="8">2.3.1.129</ecNumber>
    </recommendedName>
</protein>
<comment type="catalytic activity">
    <reaction evidence="8">
        <text>a (3R)-hydroxyacyl-[ACP] + UDP-N-acetyl-alpha-D-glucosamine = a UDP-3-O-[(3R)-3-hydroxyacyl]-N-acetyl-alpha-D-glucosamine + holo-[ACP]</text>
        <dbReference type="Rhea" id="RHEA:67812"/>
        <dbReference type="Rhea" id="RHEA-COMP:9685"/>
        <dbReference type="Rhea" id="RHEA-COMP:9945"/>
        <dbReference type="ChEBI" id="CHEBI:57705"/>
        <dbReference type="ChEBI" id="CHEBI:64479"/>
        <dbReference type="ChEBI" id="CHEBI:78827"/>
        <dbReference type="ChEBI" id="CHEBI:173225"/>
        <dbReference type="EC" id="2.3.1.129"/>
    </reaction>
</comment>
<organism evidence="10 11">
    <name type="scientific">Desulfurobacterium indicum</name>
    <dbReference type="NCBI Taxonomy" id="1914305"/>
    <lineage>
        <taxon>Bacteria</taxon>
        <taxon>Pseudomonadati</taxon>
        <taxon>Aquificota</taxon>
        <taxon>Aquificia</taxon>
        <taxon>Desulfurobacteriales</taxon>
        <taxon>Desulfurobacteriaceae</taxon>
        <taxon>Desulfurobacterium</taxon>
    </lineage>
</organism>
<dbReference type="CDD" id="cd03351">
    <property type="entry name" value="LbH_UDP-GlcNAc_AT"/>
    <property type="match status" value="1"/>
</dbReference>
<name>A0A1R1MMV3_9BACT</name>
<keyword evidence="2 8" id="KW-0444">Lipid biosynthesis</keyword>
<dbReference type="GO" id="GO:0005737">
    <property type="term" value="C:cytoplasm"/>
    <property type="evidence" value="ECO:0007669"/>
    <property type="project" value="UniProtKB-SubCell"/>
</dbReference>
<keyword evidence="7 8" id="KW-0012">Acyltransferase</keyword>
<keyword evidence="1 8" id="KW-0963">Cytoplasm</keyword>
<gene>
    <name evidence="8" type="primary">lpxA</name>
    <name evidence="10" type="ORF">BLW93_01290</name>
</gene>
<evidence type="ECO:0000256" key="5">
    <source>
        <dbReference type="ARBA" id="ARBA00022737"/>
    </source>
</evidence>
<dbReference type="NCBIfam" id="NF003657">
    <property type="entry name" value="PRK05289.1"/>
    <property type="match status" value="1"/>
</dbReference>
<dbReference type="OrthoDB" id="9807278at2"/>
<evidence type="ECO:0000256" key="3">
    <source>
        <dbReference type="ARBA" id="ARBA00022556"/>
    </source>
</evidence>
<evidence type="ECO:0000256" key="6">
    <source>
        <dbReference type="ARBA" id="ARBA00023098"/>
    </source>
</evidence>
<keyword evidence="3 8" id="KW-0441">Lipid A biosynthesis</keyword>
<dbReference type="RefSeq" id="WP_076712308.1">
    <property type="nucleotide sequence ID" value="NZ_MOEN01000003.1"/>
</dbReference>
<evidence type="ECO:0000256" key="4">
    <source>
        <dbReference type="ARBA" id="ARBA00022679"/>
    </source>
</evidence>
<keyword evidence="4 8" id="KW-0808">Transferase</keyword>
<dbReference type="Gene3D" id="2.160.10.10">
    <property type="entry name" value="Hexapeptide repeat proteins"/>
    <property type="match status" value="1"/>
</dbReference>
<evidence type="ECO:0000256" key="1">
    <source>
        <dbReference type="ARBA" id="ARBA00022490"/>
    </source>
</evidence>